<organism evidence="2 3">
    <name type="scientific">Jiangella mangrovi</name>
    <dbReference type="NCBI Taxonomy" id="1524084"/>
    <lineage>
        <taxon>Bacteria</taxon>
        <taxon>Bacillati</taxon>
        <taxon>Actinomycetota</taxon>
        <taxon>Actinomycetes</taxon>
        <taxon>Jiangellales</taxon>
        <taxon>Jiangellaceae</taxon>
        <taxon>Jiangella</taxon>
    </lineage>
</organism>
<keyword evidence="3" id="KW-1185">Reference proteome</keyword>
<comment type="caution">
    <text evidence="2">The sequence shown here is derived from an EMBL/GenBank/DDBJ whole genome shotgun (WGS) entry which is preliminary data.</text>
</comment>
<dbReference type="GO" id="GO:0003677">
    <property type="term" value="F:DNA binding"/>
    <property type="evidence" value="ECO:0007669"/>
    <property type="project" value="UniProtKB-KW"/>
</dbReference>
<evidence type="ECO:0000313" key="3">
    <source>
        <dbReference type="Proteomes" id="UP000542813"/>
    </source>
</evidence>
<sequence>MTSNPADITARTADGRPWVVYDHDEAKRSISPAALAEARAQLDTDVAAYQLAEIRKAQGRTQTEVAADMGVSQKRVSAIESADLAKTEVDTIARYVEALGGRVRVVADFPEGSITIR</sequence>
<name>A0A7W9LL61_9ACTN</name>
<dbReference type="InterPro" id="IPR001387">
    <property type="entry name" value="Cro/C1-type_HTH"/>
</dbReference>
<dbReference type="Pfam" id="PF01381">
    <property type="entry name" value="HTH_3"/>
    <property type="match status" value="1"/>
</dbReference>
<dbReference type="Proteomes" id="UP000542813">
    <property type="component" value="Unassembled WGS sequence"/>
</dbReference>
<dbReference type="Gene3D" id="1.10.260.40">
    <property type="entry name" value="lambda repressor-like DNA-binding domains"/>
    <property type="match status" value="1"/>
</dbReference>
<dbReference type="InterPro" id="IPR010982">
    <property type="entry name" value="Lambda_DNA-bd_dom_sf"/>
</dbReference>
<reference evidence="2 3" key="1">
    <citation type="submission" date="2020-08" db="EMBL/GenBank/DDBJ databases">
        <title>Sequencing the genomes of 1000 actinobacteria strains.</title>
        <authorList>
            <person name="Klenk H.-P."/>
        </authorList>
    </citation>
    <scope>NUCLEOTIDE SEQUENCE [LARGE SCALE GENOMIC DNA]</scope>
    <source>
        <strain evidence="2 3">DSM 102122</strain>
    </source>
</reference>
<feature type="domain" description="HTH cro/C1-type" evidence="1">
    <location>
        <begin position="51"/>
        <end position="106"/>
    </location>
</feature>
<gene>
    <name evidence="2" type="ORF">HD601_002433</name>
</gene>
<accession>A0A7W9LL61</accession>
<evidence type="ECO:0000259" key="1">
    <source>
        <dbReference type="PROSITE" id="PS50943"/>
    </source>
</evidence>
<dbReference type="EMBL" id="JACHMM010000001">
    <property type="protein sequence ID" value="MBB5787858.1"/>
    <property type="molecule type" value="Genomic_DNA"/>
</dbReference>
<protein>
    <submittedName>
        <fullName evidence="2">DNA-binding XRE family transcriptional regulator</fullName>
    </submittedName>
</protein>
<proteinExistence type="predicted"/>
<dbReference type="RefSeq" id="WP_221440873.1">
    <property type="nucleotide sequence ID" value="NZ_JACHMM010000001.1"/>
</dbReference>
<keyword evidence="2" id="KW-0238">DNA-binding</keyword>
<dbReference type="CDD" id="cd00093">
    <property type="entry name" value="HTH_XRE"/>
    <property type="match status" value="1"/>
</dbReference>
<evidence type="ECO:0000313" key="2">
    <source>
        <dbReference type="EMBL" id="MBB5787858.1"/>
    </source>
</evidence>
<dbReference type="SUPFAM" id="SSF47413">
    <property type="entry name" value="lambda repressor-like DNA-binding domains"/>
    <property type="match status" value="1"/>
</dbReference>
<dbReference type="SMART" id="SM00530">
    <property type="entry name" value="HTH_XRE"/>
    <property type="match status" value="1"/>
</dbReference>
<dbReference type="PROSITE" id="PS50943">
    <property type="entry name" value="HTH_CROC1"/>
    <property type="match status" value="1"/>
</dbReference>
<dbReference type="AlphaFoldDB" id="A0A7W9LL61"/>